<keyword evidence="1" id="KW-1133">Transmembrane helix</keyword>
<evidence type="ECO:0000313" key="2">
    <source>
        <dbReference type="EMBL" id="PIP86563.1"/>
    </source>
</evidence>
<dbReference type="Proteomes" id="UP000231276">
    <property type="component" value="Unassembled WGS sequence"/>
</dbReference>
<dbReference type="PANTHER" id="PTHR30383:SF5">
    <property type="entry name" value="SGNH HYDROLASE-TYPE ESTERASE DOMAIN-CONTAINING PROTEIN"/>
    <property type="match status" value="1"/>
</dbReference>
<dbReference type="GO" id="GO:0004622">
    <property type="term" value="F:phosphatidylcholine lysophospholipase activity"/>
    <property type="evidence" value="ECO:0007669"/>
    <property type="project" value="TreeGrafter"/>
</dbReference>
<evidence type="ECO:0000256" key="1">
    <source>
        <dbReference type="SAM" id="Phobius"/>
    </source>
</evidence>
<dbReference type="EMBL" id="PCTS01000019">
    <property type="protein sequence ID" value="PIP86563.1"/>
    <property type="molecule type" value="Genomic_DNA"/>
</dbReference>
<dbReference type="SUPFAM" id="SSF52266">
    <property type="entry name" value="SGNH hydrolase"/>
    <property type="match status" value="1"/>
</dbReference>
<dbReference type="Gene3D" id="3.40.50.1110">
    <property type="entry name" value="SGNH hydrolase"/>
    <property type="match status" value="1"/>
</dbReference>
<dbReference type="InterPro" id="IPR051532">
    <property type="entry name" value="Ester_Hydrolysis_Enzymes"/>
</dbReference>
<evidence type="ECO:0000313" key="3">
    <source>
        <dbReference type="Proteomes" id="UP000231276"/>
    </source>
</evidence>
<organism evidence="2 3">
    <name type="scientific">Candidatus Campbellbacteria bacterium CG22_combo_CG10-13_8_21_14_all_43_18</name>
    <dbReference type="NCBI Taxonomy" id="1974530"/>
    <lineage>
        <taxon>Bacteria</taxon>
        <taxon>Candidatus Campbelliibacteriota</taxon>
    </lineage>
</organism>
<dbReference type="AlphaFoldDB" id="A0A2H0DWK5"/>
<dbReference type="InterPro" id="IPR036514">
    <property type="entry name" value="SGNH_hydro_sf"/>
</dbReference>
<dbReference type="PANTHER" id="PTHR30383">
    <property type="entry name" value="THIOESTERASE 1/PROTEASE 1/LYSOPHOSPHOLIPASE L1"/>
    <property type="match status" value="1"/>
</dbReference>
<name>A0A2H0DWK5_9BACT</name>
<keyword evidence="1" id="KW-0472">Membrane</keyword>
<proteinExistence type="predicted"/>
<protein>
    <submittedName>
        <fullName evidence="2">Uncharacterized protein</fullName>
    </submittedName>
</protein>
<accession>A0A2H0DWK5</accession>
<comment type="caution">
    <text evidence="2">The sequence shown here is derived from an EMBL/GenBank/DDBJ whole genome shotgun (WGS) entry which is preliminary data.</text>
</comment>
<feature type="transmembrane region" description="Helical" evidence="1">
    <location>
        <begin position="12"/>
        <end position="32"/>
    </location>
</feature>
<reference evidence="2 3" key="1">
    <citation type="submission" date="2017-09" db="EMBL/GenBank/DDBJ databases">
        <title>Depth-based differentiation of microbial function through sediment-hosted aquifers and enrichment of novel symbionts in the deep terrestrial subsurface.</title>
        <authorList>
            <person name="Probst A.J."/>
            <person name="Ladd B."/>
            <person name="Jarett J.K."/>
            <person name="Geller-Mcgrath D.E."/>
            <person name="Sieber C.M."/>
            <person name="Emerson J.B."/>
            <person name="Anantharaman K."/>
            <person name="Thomas B.C."/>
            <person name="Malmstrom R."/>
            <person name="Stieglmeier M."/>
            <person name="Klingl A."/>
            <person name="Woyke T."/>
            <person name="Ryan C.M."/>
            <person name="Banfield J.F."/>
        </authorList>
    </citation>
    <scope>NUCLEOTIDE SEQUENCE [LARGE SCALE GENOMIC DNA]</scope>
    <source>
        <strain evidence="2">CG22_combo_CG10-13_8_21_14_all_43_18</strain>
    </source>
</reference>
<gene>
    <name evidence="2" type="ORF">COW82_01350</name>
</gene>
<keyword evidence="1" id="KW-0812">Transmembrane</keyword>
<sequence>MKYTFDAKTAWLFIVSILIAFSLLEFGLRYWLSNYAPEHLFARYATYEMIQEKPLRYSRHPYLSFYPTPNYTNEKGERHNSLGYRGEEIIQPKPDGVYRVVAIGGSTTYTAAVSSYKDAYPYLLEKELKKHGLENVEVINAGVPFYDSWPILVNFQFRVLDLDPDLIIYYEGDNEIKTRMVYPHESYRGDNTGRVSPPSITGTRIYDTSVALRMIFSRFADISHFGDLSKLNSAETLVHFDYLNQYFSGEYPKGIFKEKSALEILEDNPPIYTERNLRNLVSVAKKQGVDVLFSTYAYSPLKGERTETPVYQKAVEEHNSLIEDIAKREKILFYDFASEMSREPRYWITDGVHVNEAGSALKAELFADFLTPLLAGPNRD</sequence>